<gene>
    <name evidence="2" type="ORF">JD844_015003</name>
</gene>
<evidence type="ECO:0000313" key="2">
    <source>
        <dbReference type="EMBL" id="KAH0625473.1"/>
    </source>
</evidence>
<evidence type="ECO:0000313" key="3">
    <source>
        <dbReference type="Proteomes" id="UP000826234"/>
    </source>
</evidence>
<protein>
    <recommendedName>
        <fullName evidence="4">Arginine vasotocin receptor</fullName>
    </recommendedName>
</protein>
<name>A0ABQ7T731_PHRPL</name>
<organism evidence="2 3">
    <name type="scientific">Phrynosoma platyrhinos</name>
    <name type="common">Desert horned lizard</name>
    <dbReference type="NCBI Taxonomy" id="52577"/>
    <lineage>
        <taxon>Eukaryota</taxon>
        <taxon>Metazoa</taxon>
        <taxon>Chordata</taxon>
        <taxon>Craniata</taxon>
        <taxon>Vertebrata</taxon>
        <taxon>Euteleostomi</taxon>
        <taxon>Lepidosauria</taxon>
        <taxon>Squamata</taxon>
        <taxon>Bifurcata</taxon>
        <taxon>Unidentata</taxon>
        <taxon>Episquamata</taxon>
        <taxon>Toxicofera</taxon>
        <taxon>Iguania</taxon>
        <taxon>Phrynosomatidae</taxon>
        <taxon>Phrynosomatinae</taxon>
        <taxon>Phrynosoma</taxon>
    </lineage>
</organism>
<dbReference type="EMBL" id="JAIPUX010001211">
    <property type="protein sequence ID" value="KAH0625473.1"/>
    <property type="molecule type" value="Genomic_DNA"/>
</dbReference>
<evidence type="ECO:0000256" key="1">
    <source>
        <dbReference type="SAM" id="MobiDB-lite"/>
    </source>
</evidence>
<proteinExistence type="predicted"/>
<feature type="compositionally biased region" description="Low complexity" evidence="1">
    <location>
        <begin position="38"/>
        <end position="57"/>
    </location>
</feature>
<reference evidence="2 3" key="1">
    <citation type="journal article" date="2022" name="Gigascience">
        <title>A chromosome-level genome assembly and annotation of the desert horned lizard, Phrynosoma platyrhinos, provides insight into chromosomal rearrangements among reptiles.</title>
        <authorList>
            <person name="Koochekian N."/>
            <person name="Ascanio A."/>
            <person name="Farleigh K."/>
            <person name="Card D.C."/>
            <person name="Schield D.R."/>
            <person name="Castoe T.A."/>
            <person name="Jezkova T."/>
        </authorList>
    </citation>
    <scope>NUCLEOTIDE SEQUENCE [LARGE SCALE GENOMIC DNA]</scope>
    <source>
        <strain evidence="2">NK-2021</strain>
    </source>
</reference>
<evidence type="ECO:0008006" key="4">
    <source>
        <dbReference type="Google" id="ProtNLM"/>
    </source>
</evidence>
<dbReference type="Proteomes" id="UP000826234">
    <property type="component" value="Unassembled WGS sequence"/>
</dbReference>
<feature type="compositionally biased region" description="Low complexity" evidence="1">
    <location>
        <begin position="66"/>
        <end position="91"/>
    </location>
</feature>
<accession>A0ABQ7T731</accession>
<keyword evidence="3" id="KW-1185">Reference proteome</keyword>
<sequence>MSLALGLLNRHSCSPFFLLRLHSGASAAPLDAPEPLLGSSSGRGNSSSSSSSSSSERSPCRRQDGQEQPLRLRPRPGLLRCGGRQRAAAAL</sequence>
<comment type="caution">
    <text evidence="2">The sequence shown here is derived from an EMBL/GenBank/DDBJ whole genome shotgun (WGS) entry which is preliminary data.</text>
</comment>
<feature type="region of interest" description="Disordered" evidence="1">
    <location>
        <begin position="29"/>
        <end position="91"/>
    </location>
</feature>